<name>A0A3N0Z644_ANAGA</name>
<sequence>MKSLTYRSLCFPEAMKARGVEDLPNYYYRDDGMMVWEAVKNFVSDVVKICYGSDETVQEDKGIQAFVKDVCFERSRVQIPDKPPILTCFPSLGSGRG</sequence>
<dbReference type="AlphaFoldDB" id="A0A3N0Z644"/>
<comment type="caution">
    <text evidence="5">The sequence shown here is derived from an EMBL/GenBank/DDBJ whole genome shotgun (WGS) entry which is preliminary data.</text>
</comment>
<proteinExistence type="predicted"/>
<dbReference type="Pfam" id="PF00305">
    <property type="entry name" value="Lipoxygenase"/>
    <property type="match status" value="1"/>
</dbReference>
<dbReference type="SUPFAM" id="SSF48484">
    <property type="entry name" value="Lipoxigenase"/>
    <property type="match status" value="1"/>
</dbReference>
<dbReference type="PANTHER" id="PTHR11771">
    <property type="entry name" value="LIPOXYGENASE"/>
    <property type="match status" value="1"/>
</dbReference>
<dbReference type="InterPro" id="IPR013819">
    <property type="entry name" value="LipOase_C"/>
</dbReference>
<evidence type="ECO:0000256" key="1">
    <source>
        <dbReference type="ARBA" id="ARBA00022723"/>
    </source>
</evidence>
<evidence type="ECO:0000313" key="5">
    <source>
        <dbReference type="EMBL" id="ROL53704.1"/>
    </source>
</evidence>
<dbReference type="InterPro" id="IPR000907">
    <property type="entry name" value="LipOase"/>
</dbReference>
<dbReference type="GO" id="GO:0046872">
    <property type="term" value="F:metal ion binding"/>
    <property type="evidence" value="ECO:0007669"/>
    <property type="project" value="UniProtKB-KW"/>
</dbReference>
<evidence type="ECO:0000259" key="4">
    <source>
        <dbReference type="PROSITE" id="PS51393"/>
    </source>
</evidence>
<evidence type="ECO:0000256" key="3">
    <source>
        <dbReference type="ARBA" id="ARBA00023002"/>
    </source>
</evidence>
<gene>
    <name evidence="5" type="ORF">DPX16_2425</name>
</gene>
<feature type="domain" description="Lipoxygenase" evidence="4">
    <location>
        <begin position="1"/>
        <end position="97"/>
    </location>
</feature>
<keyword evidence="2" id="KW-0223">Dioxygenase</keyword>
<keyword evidence="1" id="KW-0479">Metal-binding</keyword>
<dbReference type="EMBL" id="RJVU01007774">
    <property type="protein sequence ID" value="ROL53704.1"/>
    <property type="molecule type" value="Genomic_DNA"/>
</dbReference>
<dbReference type="Gene3D" id="1.20.245.10">
    <property type="entry name" value="Lipoxygenase-1, Domain 5"/>
    <property type="match status" value="1"/>
</dbReference>
<dbReference type="OrthoDB" id="407298at2759"/>
<evidence type="ECO:0000256" key="2">
    <source>
        <dbReference type="ARBA" id="ARBA00022964"/>
    </source>
</evidence>
<dbReference type="GO" id="GO:0016702">
    <property type="term" value="F:oxidoreductase activity, acting on single donors with incorporation of molecular oxygen, incorporation of two atoms of oxygen"/>
    <property type="evidence" value="ECO:0007669"/>
    <property type="project" value="InterPro"/>
</dbReference>
<reference evidence="5 6" key="1">
    <citation type="submission" date="2018-10" db="EMBL/GenBank/DDBJ databases">
        <title>Genome assembly for a Yunnan-Guizhou Plateau 3E fish, Anabarilius grahami (Regan), and its evolutionary and genetic applications.</title>
        <authorList>
            <person name="Jiang W."/>
        </authorList>
    </citation>
    <scope>NUCLEOTIDE SEQUENCE [LARGE SCALE GENOMIC DNA]</scope>
    <source>
        <strain evidence="5">AG-KIZ</strain>
        <tissue evidence="5">Muscle</tissue>
    </source>
</reference>
<protein>
    <submittedName>
        <fullName evidence="5">Arachidonate 8S-lipoxygenase</fullName>
    </submittedName>
</protein>
<accession>A0A3N0Z644</accession>
<keyword evidence="6" id="KW-1185">Reference proteome</keyword>
<dbReference type="Proteomes" id="UP000281406">
    <property type="component" value="Unassembled WGS sequence"/>
</dbReference>
<dbReference type="GO" id="GO:0034440">
    <property type="term" value="P:lipid oxidation"/>
    <property type="evidence" value="ECO:0007669"/>
    <property type="project" value="InterPro"/>
</dbReference>
<keyword evidence="3" id="KW-0560">Oxidoreductase</keyword>
<organism evidence="5 6">
    <name type="scientific">Anabarilius grahami</name>
    <name type="common">Kanglang fish</name>
    <name type="synonym">Barilius grahami</name>
    <dbReference type="NCBI Taxonomy" id="495550"/>
    <lineage>
        <taxon>Eukaryota</taxon>
        <taxon>Metazoa</taxon>
        <taxon>Chordata</taxon>
        <taxon>Craniata</taxon>
        <taxon>Vertebrata</taxon>
        <taxon>Euteleostomi</taxon>
        <taxon>Actinopterygii</taxon>
        <taxon>Neopterygii</taxon>
        <taxon>Teleostei</taxon>
        <taxon>Ostariophysi</taxon>
        <taxon>Cypriniformes</taxon>
        <taxon>Xenocyprididae</taxon>
        <taxon>Xenocypridinae</taxon>
        <taxon>Xenocypridinae incertae sedis</taxon>
        <taxon>Anabarilius</taxon>
    </lineage>
</organism>
<evidence type="ECO:0000313" key="6">
    <source>
        <dbReference type="Proteomes" id="UP000281406"/>
    </source>
</evidence>
<dbReference type="InterPro" id="IPR036226">
    <property type="entry name" value="LipOase_C_sf"/>
</dbReference>
<dbReference type="PROSITE" id="PS51393">
    <property type="entry name" value="LIPOXYGENASE_3"/>
    <property type="match status" value="1"/>
</dbReference>